<dbReference type="AlphaFoldDB" id="A0A317EZY5"/>
<dbReference type="EMBL" id="QGNY01000002">
    <property type="protein sequence ID" value="PWS32550.1"/>
    <property type="molecule type" value="Genomic_DNA"/>
</dbReference>
<gene>
    <name evidence="2" type="ORF">DF947_05595</name>
</gene>
<name>A0A317EZY5_9SPHI</name>
<dbReference type="RefSeq" id="WP_109928723.1">
    <property type="nucleotide sequence ID" value="NZ_QGNY01000002.1"/>
</dbReference>
<proteinExistence type="predicted"/>
<sequence length="222" mass="25667">MKYLLNILLATTAFLSTLNCSAQFLSDFRGKPVNEQRYVQVSGSPFYNKNFLKGEVTFTNKNIKNVKGYLNYDQVQDIILFKPNYEDKAAIEITDQIDKFSMLTENGDAINFIRLESIGLTDALRFAEELLSGKLRLLKRTKKKILETQVYNSANIEKTVVQETSYILVKDNKAILLKQDRNSFLSALSDQEETLKKYLKDQKINFKQDQDVVKLLKYYLSL</sequence>
<evidence type="ECO:0000256" key="1">
    <source>
        <dbReference type="SAM" id="SignalP"/>
    </source>
</evidence>
<evidence type="ECO:0008006" key="4">
    <source>
        <dbReference type="Google" id="ProtNLM"/>
    </source>
</evidence>
<keyword evidence="1" id="KW-0732">Signal</keyword>
<evidence type="ECO:0000313" key="3">
    <source>
        <dbReference type="Proteomes" id="UP000245391"/>
    </source>
</evidence>
<dbReference type="OrthoDB" id="680837at2"/>
<evidence type="ECO:0000313" key="2">
    <source>
        <dbReference type="EMBL" id="PWS32550.1"/>
    </source>
</evidence>
<protein>
    <recommendedName>
        <fullName evidence="4">DUF4369 domain-containing protein</fullName>
    </recommendedName>
</protein>
<feature type="signal peptide" evidence="1">
    <location>
        <begin position="1"/>
        <end position="22"/>
    </location>
</feature>
<dbReference type="Proteomes" id="UP000245391">
    <property type="component" value="Unassembled WGS sequence"/>
</dbReference>
<feature type="chain" id="PRO_5016296604" description="DUF4369 domain-containing protein" evidence="1">
    <location>
        <begin position="23"/>
        <end position="222"/>
    </location>
</feature>
<accession>A0A317EZY5</accession>
<organism evidence="2 3">
    <name type="scientific">Pedobacter paludis</name>
    <dbReference type="NCBI Taxonomy" id="2203212"/>
    <lineage>
        <taxon>Bacteria</taxon>
        <taxon>Pseudomonadati</taxon>
        <taxon>Bacteroidota</taxon>
        <taxon>Sphingobacteriia</taxon>
        <taxon>Sphingobacteriales</taxon>
        <taxon>Sphingobacteriaceae</taxon>
        <taxon>Pedobacter</taxon>
    </lineage>
</organism>
<reference evidence="3" key="1">
    <citation type="submission" date="2018-05" db="EMBL/GenBank/DDBJ databases">
        <title>Pedobacter paludis sp. nov., isolated from wetland soil.</title>
        <authorList>
            <person name="Zhang Y."/>
        </authorList>
    </citation>
    <scope>NUCLEOTIDE SEQUENCE [LARGE SCALE GENOMIC DNA]</scope>
    <source>
        <strain evidence="3">R-8</strain>
    </source>
</reference>
<keyword evidence="3" id="KW-1185">Reference proteome</keyword>
<comment type="caution">
    <text evidence="2">The sequence shown here is derived from an EMBL/GenBank/DDBJ whole genome shotgun (WGS) entry which is preliminary data.</text>
</comment>